<dbReference type="EMBL" id="JBDGHN010000013">
    <property type="protein sequence ID" value="MEN2752667.1"/>
    <property type="molecule type" value="Genomic_DNA"/>
</dbReference>
<feature type="domain" description="Probable zinc-binding" evidence="1">
    <location>
        <begin position="35"/>
        <end position="81"/>
    </location>
</feature>
<accession>A0ABU9XB72</accession>
<organism evidence="2 3">
    <name type="scientific">Psychrobacter saeujeotis</name>
    <dbReference type="NCBI Taxonomy" id="3143436"/>
    <lineage>
        <taxon>Bacteria</taxon>
        <taxon>Pseudomonadati</taxon>
        <taxon>Pseudomonadota</taxon>
        <taxon>Gammaproteobacteria</taxon>
        <taxon>Moraxellales</taxon>
        <taxon>Moraxellaceae</taxon>
        <taxon>Psychrobacter</taxon>
    </lineage>
</organism>
<sequence length="100" mass="12011">MEYTRTKNKNRLLVNPKRWGVSENTYGAAPKYYYDVVYSCLDCRKEVIWSAEEQKYWYEELGKNTKSKAVRCQICRCHIQAIKEEQKRHMAQLANRVKDK</sequence>
<dbReference type="InterPro" id="IPR025306">
    <property type="entry name" value="Zn-bnd_dom_prob"/>
</dbReference>
<gene>
    <name evidence="2" type="ORF">AAIR29_13615</name>
</gene>
<dbReference type="Pfam" id="PF13451">
    <property type="entry name" value="zf_Tbcl"/>
    <property type="match status" value="1"/>
</dbReference>
<proteinExistence type="predicted"/>
<evidence type="ECO:0000313" key="3">
    <source>
        <dbReference type="Proteomes" id="UP001461960"/>
    </source>
</evidence>
<comment type="caution">
    <text evidence="2">The sequence shown here is derived from an EMBL/GenBank/DDBJ whole genome shotgun (WGS) entry which is preliminary data.</text>
</comment>
<dbReference type="RefSeq" id="WP_201538735.1">
    <property type="nucleotide sequence ID" value="NZ_JBDGHN010000013.1"/>
</dbReference>
<keyword evidence="3" id="KW-1185">Reference proteome</keyword>
<reference evidence="2 3" key="1">
    <citation type="submission" date="2024-05" db="EMBL/GenBank/DDBJ databases">
        <authorList>
            <person name="Kim H.-Y."/>
            <person name="Kim E."/>
            <person name="Cai Y."/>
            <person name="Yang S.-M."/>
            <person name="Lee W."/>
        </authorList>
    </citation>
    <scope>NUCLEOTIDE SEQUENCE [LARGE SCALE GENOMIC DNA]</scope>
    <source>
        <strain evidence="2 3">FBL11</strain>
    </source>
</reference>
<evidence type="ECO:0000259" key="1">
    <source>
        <dbReference type="Pfam" id="PF13451"/>
    </source>
</evidence>
<dbReference type="Proteomes" id="UP001461960">
    <property type="component" value="Unassembled WGS sequence"/>
</dbReference>
<evidence type="ECO:0000313" key="2">
    <source>
        <dbReference type="EMBL" id="MEN2752667.1"/>
    </source>
</evidence>
<protein>
    <submittedName>
        <fullName evidence="2">Zinc-ribbon domain containing protein</fullName>
    </submittedName>
</protein>
<name>A0ABU9XB72_9GAMM</name>